<evidence type="ECO:0000256" key="3">
    <source>
        <dbReference type="ARBA" id="ARBA00018111"/>
    </source>
</evidence>
<dbReference type="PANTHER" id="PTHR33602:SF1">
    <property type="entry name" value="REGULATORY PROTEIN RECX FAMILY PROTEIN"/>
    <property type="match status" value="1"/>
</dbReference>
<evidence type="ECO:0000256" key="1">
    <source>
        <dbReference type="ARBA" id="ARBA00004496"/>
    </source>
</evidence>
<dbReference type="InterPro" id="IPR053924">
    <property type="entry name" value="RecX_HTH_2nd"/>
</dbReference>
<dbReference type="EMBL" id="QZEI01000117">
    <property type="protein sequence ID" value="RLV57941.1"/>
    <property type="molecule type" value="Genomic_DNA"/>
</dbReference>
<evidence type="ECO:0000256" key="2">
    <source>
        <dbReference type="ARBA" id="ARBA00009695"/>
    </source>
</evidence>
<protein>
    <recommendedName>
        <fullName evidence="3">Regulatory protein RecX</fullName>
    </recommendedName>
</protein>
<evidence type="ECO:0000313" key="8">
    <source>
        <dbReference type="Proteomes" id="UP000281474"/>
    </source>
</evidence>
<proteinExistence type="inferred from homology"/>
<feature type="domain" description="RecX second three-helical" evidence="5">
    <location>
        <begin position="29"/>
        <end position="68"/>
    </location>
</feature>
<dbReference type="Pfam" id="PF21981">
    <property type="entry name" value="RecX_HTH3"/>
    <property type="match status" value="1"/>
</dbReference>
<dbReference type="InterPro" id="IPR053925">
    <property type="entry name" value="RecX_HTH_3rd"/>
</dbReference>
<dbReference type="Proteomes" id="UP000281474">
    <property type="component" value="Unassembled WGS sequence"/>
</dbReference>
<comment type="similarity">
    <text evidence="2">Belongs to the RecX family.</text>
</comment>
<keyword evidence="8" id="KW-1185">Reference proteome</keyword>
<organism evidence="7 8">
    <name type="scientific">Parashewanella curva</name>
    <dbReference type="NCBI Taxonomy" id="2338552"/>
    <lineage>
        <taxon>Bacteria</taxon>
        <taxon>Pseudomonadati</taxon>
        <taxon>Pseudomonadota</taxon>
        <taxon>Gammaproteobacteria</taxon>
        <taxon>Alteromonadales</taxon>
        <taxon>Shewanellaceae</taxon>
        <taxon>Parashewanella</taxon>
    </lineage>
</organism>
<evidence type="ECO:0000259" key="5">
    <source>
        <dbReference type="Pfam" id="PF02631"/>
    </source>
</evidence>
<dbReference type="GO" id="GO:0005737">
    <property type="term" value="C:cytoplasm"/>
    <property type="evidence" value="ECO:0007669"/>
    <property type="project" value="UniProtKB-SubCell"/>
</dbReference>
<dbReference type="AlphaFoldDB" id="A0A3L8PRC5"/>
<gene>
    <name evidence="7" type="ORF">D5018_19915</name>
</gene>
<dbReference type="Pfam" id="PF02631">
    <property type="entry name" value="RecX_HTH2"/>
    <property type="match status" value="1"/>
</dbReference>
<sequence length="125" mass="14386">MQDKLVKKDYELADIEIALDECEASGYLNDSRYAESLLRSHIYKGHGVIRIRQAMSLKGLSSDIISQVIENSDCDWFELAKEKAIKKYADKPIVDYNDKAKRIRFLLGQGFDYEQANYALTINED</sequence>
<keyword evidence="4" id="KW-0963">Cytoplasm</keyword>
<reference evidence="7 8" key="1">
    <citation type="submission" date="2018-09" db="EMBL/GenBank/DDBJ databases">
        <title>Phylogeny of the Shewanellaceae, and recommendation for two new genera, Pseudoshewanella and Parashewanella.</title>
        <authorList>
            <person name="Wang G."/>
        </authorList>
    </citation>
    <scope>NUCLEOTIDE SEQUENCE [LARGE SCALE GENOMIC DNA]</scope>
    <source>
        <strain evidence="7 8">C51</strain>
    </source>
</reference>
<accession>A0A3L8PRC5</accession>
<comment type="caution">
    <text evidence="7">The sequence shown here is derived from an EMBL/GenBank/DDBJ whole genome shotgun (WGS) entry which is preliminary data.</text>
</comment>
<feature type="domain" description="RecX third three-helical" evidence="6">
    <location>
        <begin position="75"/>
        <end position="120"/>
    </location>
</feature>
<evidence type="ECO:0000259" key="6">
    <source>
        <dbReference type="Pfam" id="PF21981"/>
    </source>
</evidence>
<dbReference type="GO" id="GO:0006282">
    <property type="term" value="P:regulation of DNA repair"/>
    <property type="evidence" value="ECO:0007669"/>
    <property type="project" value="InterPro"/>
</dbReference>
<evidence type="ECO:0000313" key="7">
    <source>
        <dbReference type="EMBL" id="RLV57941.1"/>
    </source>
</evidence>
<name>A0A3L8PRC5_9GAMM</name>
<evidence type="ECO:0000256" key="4">
    <source>
        <dbReference type="ARBA" id="ARBA00022490"/>
    </source>
</evidence>
<dbReference type="Gene3D" id="1.10.10.10">
    <property type="entry name" value="Winged helix-like DNA-binding domain superfamily/Winged helix DNA-binding domain"/>
    <property type="match status" value="2"/>
</dbReference>
<comment type="subcellular location">
    <subcellularLocation>
        <location evidence="1">Cytoplasm</location>
    </subcellularLocation>
</comment>
<dbReference type="OrthoDB" id="7066780at2"/>
<dbReference type="InterPro" id="IPR036388">
    <property type="entry name" value="WH-like_DNA-bd_sf"/>
</dbReference>
<dbReference type="InterPro" id="IPR003783">
    <property type="entry name" value="Regulatory_RecX"/>
</dbReference>
<dbReference type="PANTHER" id="PTHR33602">
    <property type="entry name" value="REGULATORY PROTEIN RECX FAMILY PROTEIN"/>
    <property type="match status" value="1"/>
</dbReference>